<dbReference type="OrthoDB" id="3504689at2759"/>
<gene>
    <name evidence="1" type="ORF">sscle_15g103050</name>
</gene>
<evidence type="ECO:0000313" key="2">
    <source>
        <dbReference type="Proteomes" id="UP000177798"/>
    </source>
</evidence>
<dbReference type="EMBL" id="CP017828">
    <property type="protein sequence ID" value="APA15535.1"/>
    <property type="molecule type" value="Genomic_DNA"/>
</dbReference>
<dbReference type="RefSeq" id="XP_001585603.1">
    <property type="nucleotide sequence ID" value="XM_001585553.1"/>
</dbReference>
<dbReference type="KEGG" id="ssl:SS1G_13487"/>
<sequence length="163" mass="18681">MLKTLHFSGRVILHDYLEEENKCKVFCNKDLIDTLRYYIPIINKYCTGLTRLVIEVEEDPLATDLTVLALGLKGSLESLFQRSILSLLEGQLRKLQTVKALEVFQIFEVKDDIPAESTATSSKSKRHMRREKLHLAEPAIAWFKERAQGLENVERNGGCMDEI</sequence>
<dbReference type="Proteomes" id="UP000177798">
    <property type="component" value="Chromosome 15"/>
</dbReference>
<organism evidence="1 2">
    <name type="scientific">Sclerotinia sclerotiorum (strain ATCC 18683 / 1980 / Ss-1)</name>
    <name type="common">White mold</name>
    <name type="synonym">Whetzelinia sclerotiorum</name>
    <dbReference type="NCBI Taxonomy" id="665079"/>
    <lineage>
        <taxon>Eukaryota</taxon>
        <taxon>Fungi</taxon>
        <taxon>Dikarya</taxon>
        <taxon>Ascomycota</taxon>
        <taxon>Pezizomycotina</taxon>
        <taxon>Leotiomycetes</taxon>
        <taxon>Helotiales</taxon>
        <taxon>Sclerotiniaceae</taxon>
        <taxon>Sclerotinia</taxon>
    </lineage>
</organism>
<dbReference type="AlphaFoldDB" id="A0A1D9QKQ3"/>
<name>A0A1D9QKQ3_SCLS1</name>
<protein>
    <submittedName>
        <fullName evidence="1">Uncharacterized protein</fullName>
    </submittedName>
</protein>
<proteinExistence type="predicted"/>
<evidence type="ECO:0000313" key="1">
    <source>
        <dbReference type="EMBL" id="APA15535.1"/>
    </source>
</evidence>
<reference evidence="2" key="1">
    <citation type="journal article" date="2017" name="Genome Biol. Evol.">
        <title>The complete genome sequence of the phytopathogenic fungus Sclerotinia sclerotiorum reveals insights into the genome architecture of broad host range pathogens.</title>
        <authorList>
            <person name="Derbyshire M."/>
            <person name="Denton-Giles M."/>
            <person name="Hegedus D."/>
            <person name="Seifbarghy S."/>
            <person name="Rollins J."/>
            <person name="van Kan J."/>
            <person name="Seidl M.F."/>
            <person name="Faino L."/>
            <person name="Mbengue M."/>
            <person name="Navaud O."/>
            <person name="Raffaele S."/>
            <person name="Hammond-Kosack K."/>
            <person name="Heard S."/>
            <person name="Oliver R."/>
        </authorList>
    </citation>
    <scope>NUCLEOTIDE SEQUENCE [LARGE SCALE GENOMIC DNA]</scope>
    <source>
        <strain evidence="2">ATCC 18683 / 1980 / Ss-1</strain>
    </source>
</reference>
<dbReference type="VEuPathDB" id="FungiDB:sscle_15g103050"/>
<accession>A0A1D9QKQ3</accession>